<reference evidence="2" key="1">
    <citation type="submission" date="2016-12" db="EMBL/GenBank/DDBJ databases">
        <authorList>
            <person name="Brunel B."/>
        </authorList>
    </citation>
    <scope>NUCLEOTIDE SEQUENCE [LARGE SCALE GENOMIC DNA]</scope>
</reference>
<gene>
    <name evidence="1" type="ORF">BQ8482_290039</name>
</gene>
<proteinExistence type="predicted"/>
<evidence type="ECO:0000313" key="1">
    <source>
        <dbReference type="EMBL" id="SJM32444.1"/>
    </source>
</evidence>
<protein>
    <submittedName>
        <fullName evidence="1">Uncharacterized protein</fullName>
    </submittedName>
</protein>
<organism evidence="1 2">
    <name type="scientific">Mesorhizobium delmotii</name>
    <dbReference type="NCBI Taxonomy" id="1631247"/>
    <lineage>
        <taxon>Bacteria</taxon>
        <taxon>Pseudomonadati</taxon>
        <taxon>Pseudomonadota</taxon>
        <taxon>Alphaproteobacteria</taxon>
        <taxon>Hyphomicrobiales</taxon>
        <taxon>Phyllobacteriaceae</taxon>
        <taxon>Mesorhizobium</taxon>
    </lineage>
</organism>
<accession>A0A2P9AMS5</accession>
<evidence type="ECO:0000313" key="2">
    <source>
        <dbReference type="Proteomes" id="UP000245698"/>
    </source>
</evidence>
<dbReference type="AlphaFoldDB" id="A0A2P9AMS5"/>
<sequence length="84" mass="9125">MTVWRCHPWKTSANGSGIILRLIARKLIALRCRAAQMGKPKAAHIEEALIAGGQSALKLRVAVKPFLRSSLDEICGGGVWRCSV</sequence>
<keyword evidence="2" id="KW-1185">Reference proteome</keyword>
<name>A0A2P9AMS5_9HYPH</name>
<dbReference type="EMBL" id="FUIG01000036">
    <property type="protein sequence ID" value="SJM32444.1"/>
    <property type="molecule type" value="Genomic_DNA"/>
</dbReference>
<dbReference type="Proteomes" id="UP000245698">
    <property type="component" value="Unassembled WGS sequence"/>
</dbReference>